<feature type="compositionally biased region" description="Low complexity" evidence="1">
    <location>
        <begin position="800"/>
        <end position="810"/>
    </location>
</feature>
<feature type="region of interest" description="Disordered" evidence="1">
    <location>
        <begin position="862"/>
        <end position="976"/>
    </location>
</feature>
<dbReference type="InterPro" id="IPR011641">
    <property type="entry name" value="Tyr-kin_ephrin_A/B_rcpt-like"/>
</dbReference>
<dbReference type="SMART" id="SM01411">
    <property type="entry name" value="Ephrin_rec_like"/>
    <property type="match status" value="8"/>
</dbReference>
<dbReference type="SUPFAM" id="SSF57184">
    <property type="entry name" value="Growth factor receptor domain"/>
    <property type="match status" value="1"/>
</dbReference>
<feature type="compositionally biased region" description="Low complexity" evidence="1">
    <location>
        <begin position="862"/>
        <end position="871"/>
    </location>
</feature>
<sequence length="1905" mass="189060">MVCLSCTSPGYKVTEDATSCECSPGYYLASASCMPCGKGGFCTGADTARQSCGEHLTTKSATAPGVDACITLPGVAYAAGPATAAPCPLNTYNAGGNRRNCTECPGGLVTEQEGSTTVAACSAPAGYLYRGQQAMPCSVGTYKEGINKNTRCQVCPVGLSTMSTTATTAAACVVTLAGYQTVFDSEKRVTGAEPCPVGTFSPAGAGVCSPCPAGLTTQAPKSSSAESCLAPPGVGYYSRGLLARFTGPENASNAQPTTLPCPIGSYKSGWSREECQSCGVNVLTSAAGSDSSDACYIPPGWGSKAVTGENGTTGAASKCVNGTFGVSNPHFGLSPAPCQACPEFTTTPDAHPEVLALSTSDYTALVSPMVFTSSANCSNLPGYGWAHGVASECPAGYYNNGYNLRPCEACGEGMTTADTGATNGSNCLANPGWEVVAVAIARQCPAGSWGAGGTAACASCPAGSTTSSDAPAASLSDCSVCLPGWGSNGTAVCAPCQHGSYSPDGTDACAACPSGFTSPAFATDSTDCVPIFSSVDPYSSIAFSTNSPNAGYAVASVTDDTAAAAKPPLTFTAAAKDAASCQAACGSDCHFWVFKNSQTDGSDECWLKTTTATPAPNTYIAYKVASTTDYIVWPADTGADAQLGNSATLESATVPSKCRDACDAQSACLGYWVSAGSADSWQCRLLGGEFRRGVQSGVQAVPDRINLSTDNTAASSPQPSAAAPVENTTIAPAVNNAAAAASPSLAVTEQPAAPVENTTTNAPAVNNAAATASPSPAVTEQPAAAVENTTTNAPVANNAAAAASPSPAVTGQPAAPVDNTTTNAPAVNNAAAAASPSPAVTEQPAAPVENTTTNAPAVNNAAATASPSPAVIEQPAAPVDNSTTNAPAVNNAVAAASPSPAVNEQPAAPVENNTTNAPAVNNAAAAASPSPAVNEQPAAPVENNTTNAPAVNNAAAAASPSPAVNEQPAAPVENTTTNAPAVNNAAATASPTPAVTEQPAAAVENKTIAEPITGNAAALESPSPSVIGAPAVQDNITTTEPAMQDNTIEPLPIPNVVDAASPSPAVADDLSAFLRQEELLNQPAKQSPTDGDVTPPGPSPAVEGQQPATSNTGATNTGATNTSATNAGATNTSATNAGATNTSATNTSATKTGAANTGATNTSATNTNAGSTNVGATNTVANNTRATNTGSTRSGPTNTRSSNTGATNTGATNTGAPNTTATNTSATNTSAINTSPTNTSAATPNTGATNAGVNNPRQDEDPASLSPAVIEDPASPSSAVEEPASPSPAAEEPVSPSPAAEEPASPSPAAEEPVSPSPAAEQPASPSPAAEEPASPSPAAEEPGSPSPAAEEPASPSPAAEEPASPSPAAEEPASPSPAVEEPASPSPAVEQPASPSPAVEEPASPSPAAEEPASPSPAVEQSASPSPAVEEPASPSLDVPEDPVSQSPSPSPVPVCPDKQGYITKPDTNWVGSNYTYEGLQTTAADAEQLCNLNRKCCAWNNDGHYILGIRFASIALSSSSISYYRYDGICTYVKIAATAPSPSPAVQPSPIVTVTPSPSPSPKPVSPSPSPSPVVPVSPSPSPSPIVVKPSPSPSLVPEITSPSPSPLPVTASPSPSPIVVKPSPSPSLVPVIPSPSPSPKPASPSPSPSPIVVKPSPSPSPIVLTPSPSPSPKPASPLPSPSPKPVSPSPSPSPVPVTPSPSPSITPPKCPDKAGYVTKPDTNWGGTNLTHGGPHTGSAAAERYCNLDAQCLAWNNYGYTLVANNGTAPTVAATGTTFYVYNLLCTYVKIGAAPLSPSLAVQVQQSPTVTVKLSPSPSAATTVKSAGVLLSPAVLPKSPSPSPAVAKASPSPVSTYVGRPLSFDALSSYLAPYTHAYGPRKLMRRKDSVEESMISTRLLPVR</sequence>
<dbReference type="Proteomes" id="UP001244341">
    <property type="component" value="Chromosome 12b"/>
</dbReference>
<evidence type="ECO:0000313" key="3">
    <source>
        <dbReference type="EMBL" id="WIA20767.1"/>
    </source>
</evidence>
<feature type="domain" description="Tyrosine-protein kinase ephrin type A/B receptor-like" evidence="2">
    <location>
        <begin position="78"/>
        <end position="121"/>
    </location>
</feature>
<evidence type="ECO:0000313" key="4">
    <source>
        <dbReference type="Proteomes" id="UP001244341"/>
    </source>
</evidence>
<feature type="region of interest" description="Disordered" evidence="1">
    <location>
        <begin position="1081"/>
        <end position="1459"/>
    </location>
</feature>
<dbReference type="EMBL" id="CP126219">
    <property type="protein sequence ID" value="WIA20767.1"/>
    <property type="molecule type" value="Genomic_DNA"/>
</dbReference>
<evidence type="ECO:0000259" key="2">
    <source>
        <dbReference type="Pfam" id="PF07699"/>
    </source>
</evidence>
<feature type="domain" description="Tyrosine-protein kinase ephrin type A/B receptor-like" evidence="2">
    <location>
        <begin position="391"/>
        <end position="427"/>
    </location>
</feature>
<feature type="region of interest" description="Disordered" evidence="1">
    <location>
        <begin position="800"/>
        <end position="823"/>
    </location>
</feature>
<feature type="compositionally biased region" description="Low complexity" evidence="1">
    <location>
        <begin position="1653"/>
        <end position="1669"/>
    </location>
</feature>
<dbReference type="InterPro" id="IPR009030">
    <property type="entry name" value="Growth_fac_rcpt_cys_sf"/>
</dbReference>
<feature type="region of interest" description="Disordered" evidence="1">
    <location>
        <begin position="1542"/>
        <end position="1725"/>
    </location>
</feature>
<feature type="compositionally biased region" description="Low complexity" evidence="1">
    <location>
        <begin position="912"/>
        <end position="934"/>
    </location>
</feature>
<dbReference type="InterPro" id="IPR052071">
    <property type="entry name" value="SCUB_EGF-like_domain"/>
</dbReference>
<feature type="compositionally biased region" description="Pro residues" evidence="1">
    <location>
        <begin position="1670"/>
        <end position="1712"/>
    </location>
</feature>
<keyword evidence="4" id="KW-1185">Reference proteome</keyword>
<feature type="compositionally biased region" description="Pro residues" evidence="1">
    <location>
        <begin position="1626"/>
        <end position="1652"/>
    </location>
</feature>
<dbReference type="PANTHER" id="PTHR24046:SF5">
    <property type="entry name" value="EGF-LIKE DOMAIN-CONTAINING PROTEIN"/>
    <property type="match status" value="1"/>
</dbReference>
<dbReference type="PRINTS" id="PR01217">
    <property type="entry name" value="PRICHEXTENSN"/>
</dbReference>
<protein>
    <recommendedName>
        <fullName evidence="2">Tyrosine-protein kinase ephrin type A/B receptor-like domain-containing protein</fullName>
    </recommendedName>
</protein>
<gene>
    <name evidence="3" type="ORF">OEZ85_005131</name>
</gene>
<feature type="compositionally biased region" description="Low complexity" evidence="1">
    <location>
        <begin position="1108"/>
        <end position="1190"/>
    </location>
</feature>
<organism evidence="3 4">
    <name type="scientific">Tetradesmus obliquus</name>
    <name type="common">Green alga</name>
    <name type="synonym">Acutodesmus obliquus</name>
    <dbReference type="NCBI Taxonomy" id="3088"/>
    <lineage>
        <taxon>Eukaryota</taxon>
        <taxon>Viridiplantae</taxon>
        <taxon>Chlorophyta</taxon>
        <taxon>core chlorophytes</taxon>
        <taxon>Chlorophyceae</taxon>
        <taxon>CS clade</taxon>
        <taxon>Sphaeropleales</taxon>
        <taxon>Scenedesmaceae</taxon>
        <taxon>Tetradesmus</taxon>
    </lineage>
</organism>
<feature type="compositionally biased region" description="Low complexity" evidence="1">
    <location>
        <begin position="1273"/>
        <end position="1449"/>
    </location>
</feature>
<accession>A0ABY8UGW5</accession>
<reference evidence="3 4" key="1">
    <citation type="submission" date="2023-05" db="EMBL/GenBank/DDBJ databases">
        <title>A 100% complete, gapless, phased diploid assembly of the Scenedesmus obliquus UTEX 3031 genome.</title>
        <authorList>
            <person name="Biondi T.C."/>
            <person name="Hanschen E.R."/>
            <person name="Kwon T."/>
            <person name="Eng W."/>
            <person name="Kruse C.P.S."/>
            <person name="Koehler S.I."/>
            <person name="Kunde Y."/>
            <person name="Gleasner C.D."/>
            <person name="You Mak K.T."/>
            <person name="Polle J."/>
            <person name="Hovde B.T."/>
            <person name="Starkenburg S.R."/>
        </authorList>
    </citation>
    <scope>NUCLEOTIDE SEQUENCE [LARGE SCALE GENOMIC DNA]</scope>
    <source>
        <strain evidence="3 4">DOE0152z</strain>
    </source>
</reference>
<feature type="compositionally biased region" description="Low complexity" evidence="1">
    <location>
        <begin position="881"/>
        <end position="903"/>
    </location>
</feature>
<feature type="compositionally biased region" description="Pro residues" evidence="1">
    <location>
        <begin position="1559"/>
        <end position="1586"/>
    </location>
</feature>
<dbReference type="PANTHER" id="PTHR24046">
    <property type="entry name" value="SIGNAL PEPTIDE, CUB AND EGF-LIKE DOMAIN-CONTAINING"/>
    <property type="match status" value="1"/>
</dbReference>
<feature type="compositionally biased region" description="Low complexity" evidence="1">
    <location>
        <begin position="1201"/>
        <end position="1252"/>
    </location>
</feature>
<dbReference type="Pfam" id="PF07699">
    <property type="entry name" value="Ephrin_rec_like"/>
    <property type="match status" value="2"/>
</dbReference>
<feature type="compositionally biased region" description="Polar residues" evidence="1">
    <location>
        <begin position="1191"/>
        <end position="1200"/>
    </location>
</feature>
<dbReference type="Gene3D" id="2.10.50.10">
    <property type="entry name" value="Tumor Necrosis Factor Receptor, subunit A, domain 2"/>
    <property type="match status" value="4"/>
</dbReference>
<feature type="compositionally biased region" description="Low complexity" evidence="1">
    <location>
        <begin position="943"/>
        <end position="965"/>
    </location>
</feature>
<proteinExistence type="predicted"/>
<evidence type="ECO:0000256" key="1">
    <source>
        <dbReference type="SAM" id="MobiDB-lite"/>
    </source>
</evidence>
<name>A0ABY8UGW5_TETOB</name>